<keyword evidence="2" id="KW-1185">Reference proteome</keyword>
<dbReference type="EMBL" id="JBHTGP010000010">
    <property type="protein sequence ID" value="MFD0686452.1"/>
    <property type="molecule type" value="Genomic_DNA"/>
</dbReference>
<dbReference type="Proteomes" id="UP001597063">
    <property type="component" value="Unassembled WGS sequence"/>
</dbReference>
<accession>A0ABW2XNM6</accession>
<protein>
    <submittedName>
        <fullName evidence="1">Uncharacterized protein</fullName>
    </submittedName>
</protein>
<organism evidence="1 2">
    <name type="scientific">Actinomadura fibrosa</name>
    <dbReference type="NCBI Taxonomy" id="111802"/>
    <lineage>
        <taxon>Bacteria</taxon>
        <taxon>Bacillati</taxon>
        <taxon>Actinomycetota</taxon>
        <taxon>Actinomycetes</taxon>
        <taxon>Streptosporangiales</taxon>
        <taxon>Thermomonosporaceae</taxon>
        <taxon>Actinomadura</taxon>
    </lineage>
</organism>
<gene>
    <name evidence="1" type="ORF">ACFQZM_18265</name>
</gene>
<sequence length="44" mass="5096">MRELSIREQSWSLDDEEHLVGDAERLESDDPVKAATIQYSYAKI</sequence>
<evidence type="ECO:0000313" key="2">
    <source>
        <dbReference type="Proteomes" id="UP001597063"/>
    </source>
</evidence>
<evidence type="ECO:0000313" key="1">
    <source>
        <dbReference type="EMBL" id="MFD0686452.1"/>
    </source>
</evidence>
<proteinExistence type="predicted"/>
<reference evidence="2" key="1">
    <citation type="journal article" date="2019" name="Int. J. Syst. Evol. Microbiol.">
        <title>The Global Catalogue of Microorganisms (GCM) 10K type strain sequencing project: providing services to taxonomists for standard genome sequencing and annotation.</title>
        <authorList>
            <consortium name="The Broad Institute Genomics Platform"/>
            <consortium name="The Broad Institute Genome Sequencing Center for Infectious Disease"/>
            <person name="Wu L."/>
            <person name="Ma J."/>
        </authorList>
    </citation>
    <scope>NUCLEOTIDE SEQUENCE [LARGE SCALE GENOMIC DNA]</scope>
    <source>
        <strain evidence="2">JCM 9371</strain>
    </source>
</reference>
<name>A0ABW2XNM6_9ACTN</name>
<comment type="caution">
    <text evidence="1">The sequence shown here is derived from an EMBL/GenBank/DDBJ whole genome shotgun (WGS) entry which is preliminary data.</text>
</comment>
<dbReference type="RefSeq" id="WP_278045390.1">
    <property type="nucleotide sequence ID" value="NZ_CAACUY010000095.1"/>
</dbReference>